<keyword evidence="5" id="KW-0408">Iron</keyword>
<comment type="caution">
    <text evidence="8">The sequence shown here is derived from an EMBL/GenBank/DDBJ whole genome shotgun (WGS) entry which is preliminary data.</text>
</comment>
<feature type="domain" description="Rieske" evidence="7">
    <location>
        <begin position="14"/>
        <end position="98"/>
    </location>
</feature>
<dbReference type="InterPro" id="IPR045605">
    <property type="entry name" value="KshA-like_C"/>
</dbReference>
<sequence>MKKDFFSERFPKGWFGVLFSSELAAGEIKSFKYFNRDYVAFRGENQEVAILDAHCPHLGAHLGGGSCVGNTIRCPFHGWQFDQEGKCTAIPYSERIPPKAKEGALKWHHVRELNQMIHLWFDPEGGEPEWEVPRSAEMSGEEGWTRWYFKRWRIKTQGKEIIENLVDTPHFAIVHQSPIDKITVEYDRHIARQISLIGQHPTLGSQLETVATYFGPGVMHVEMQGTHESRQVNFHTPVDHESLDLCYGLKLRHDHAIADIDAIAEEYAGFAHKAFYEDVEIWENKVYRESPLLCQADGQLFELRKWYRQFFVDAPPQANIA</sequence>
<organism evidence="8 9">
    <name type="scientific">Pseudomonas laurylsulfatiphila</name>
    <dbReference type="NCBI Taxonomy" id="2011015"/>
    <lineage>
        <taxon>Bacteria</taxon>
        <taxon>Pseudomonadati</taxon>
        <taxon>Pseudomonadota</taxon>
        <taxon>Gammaproteobacteria</taxon>
        <taxon>Pseudomonadales</taxon>
        <taxon>Pseudomonadaceae</taxon>
        <taxon>Pseudomonas</taxon>
    </lineage>
</organism>
<dbReference type="SUPFAM" id="SSF50022">
    <property type="entry name" value="ISP domain"/>
    <property type="match status" value="1"/>
</dbReference>
<dbReference type="RefSeq" id="WP_104448156.1">
    <property type="nucleotide sequence ID" value="NZ_JBLZZR010000255.1"/>
</dbReference>
<evidence type="ECO:0000256" key="6">
    <source>
        <dbReference type="ARBA" id="ARBA00023014"/>
    </source>
</evidence>
<evidence type="ECO:0000256" key="1">
    <source>
        <dbReference type="ARBA" id="ARBA00001962"/>
    </source>
</evidence>
<dbReference type="InterPro" id="IPR017941">
    <property type="entry name" value="Rieske_2Fe-2S"/>
</dbReference>
<proteinExistence type="predicted"/>
<reference evidence="9" key="1">
    <citation type="submission" date="2017-06" db="EMBL/GenBank/DDBJ databases">
        <authorList>
            <person name="Furmanczyk E.M."/>
        </authorList>
    </citation>
    <scope>NUCLEOTIDE SEQUENCE [LARGE SCALE GENOMIC DNA]</scope>
    <source>
        <strain evidence="9">AP3_16</strain>
    </source>
</reference>
<keyword evidence="9" id="KW-1185">Reference proteome</keyword>
<evidence type="ECO:0000256" key="4">
    <source>
        <dbReference type="ARBA" id="ARBA00023002"/>
    </source>
</evidence>
<dbReference type="SUPFAM" id="SSF55961">
    <property type="entry name" value="Bet v1-like"/>
    <property type="match status" value="1"/>
</dbReference>
<keyword evidence="4" id="KW-0560">Oxidoreductase</keyword>
<dbReference type="GO" id="GO:0046872">
    <property type="term" value="F:metal ion binding"/>
    <property type="evidence" value="ECO:0007669"/>
    <property type="project" value="UniProtKB-KW"/>
</dbReference>
<keyword evidence="2" id="KW-0001">2Fe-2S</keyword>
<dbReference type="AlphaFoldDB" id="A0A2S6FNS6"/>
<dbReference type="GO" id="GO:0051537">
    <property type="term" value="F:2 iron, 2 sulfur cluster binding"/>
    <property type="evidence" value="ECO:0007669"/>
    <property type="project" value="UniProtKB-KW"/>
</dbReference>
<evidence type="ECO:0000313" key="9">
    <source>
        <dbReference type="Proteomes" id="UP000238541"/>
    </source>
</evidence>
<gene>
    <name evidence="8" type="ORF">CD175_06150</name>
</gene>
<dbReference type="GO" id="GO:0016491">
    <property type="term" value="F:oxidoreductase activity"/>
    <property type="evidence" value="ECO:0007669"/>
    <property type="project" value="UniProtKB-KW"/>
</dbReference>
<accession>A0A2S6FNS6</accession>
<dbReference type="InterPro" id="IPR050584">
    <property type="entry name" value="Cholesterol_7-desaturase"/>
</dbReference>
<evidence type="ECO:0000256" key="2">
    <source>
        <dbReference type="ARBA" id="ARBA00022714"/>
    </source>
</evidence>
<dbReference type="InterPro" id="IPR036922">
    <property type="entry name" value="Rieske_2Fe-2S_sf"/>
</dbReference>
<evidence type="ECO:0000256" key="5">
    <source>
        <dbReference type="ARBA" id="ARBA00023004"/>
    </source>
</evidence>
<dbReference type="PANTHER" id="PTHR21266:SF60">
    <property type="entry name" value="3-KETOSTEROID-9-ALPHA-MONOOXYGENASE, OXYGENASE COMPONENT"/>
    <property type="match status" value="1"/>
</dbReference>
<dbReference type="GO" id="GO:0008203">
    <property type="term" value="P:cholesterol metabolic process"/>
    <property type="evidence" value="ECO:0007669"/>
    <property type="project" value="InterPro"/>
</dbReference>
<evidence type="ECO:0000313" key="8">
    <source>
        <dbReference type="EMBL" id="PPK39076.1"/>
    </source>
</evidence>
<dbReference type="Gene3D" id="2.102.10.10">
    <property type="entry name" value="Rieske [2Fe-2S] iron-sulphur domain"/>
    <property type="match status" value="1"/>
</dbReference>
<evidence type="ECO:0000256" key="3">
    <source>
        <dbReference type="ARBA" id="ARBA00022723"/>
    </source>
</evidence>
<evidence type="ECO:0000259" key="7">
    <source>
        <dbReference type="PROSITE" id="PS51296"/>
    </source>
</evidence>
<dbReference type="Pfam" id="PF19298">
    <property type="entry name" value="KshA_C"/>
    <property type="match status" value="1"/>
</dbReference>
<dbReference type="PANTHER" id="PTHR21266">
    <property type="entry name" value="IRON-SULFUR DOMAIN CONTAINING PROTEIN"/>
    <property type="match status" value="1"/>
</dbReference>
<comment type="cofactor">
    <cofactor evidence="1">
        <name>Fe cation</name>
        <dbReference type="ChEBI" id="CHEBI:24875"/>
    </cofactor>
</comment>
<dbReference type="Proteomes" id="UP000238541">
    <property type="component" value="Unassembled WGS sequence"/>
</dbReference>
<dbReference type="EMBL" id="NIRS01000002">
    <property type="protein sequence ID" value="PPK39076.1"/>
    <property type="molecule type" value="Genomic_DNA"/>
</dbReference>
<protein>
    <recommendedName>
        <fullName evidence="7">Rieske domain-containing protein</fullName>
    </recommendedName>
</protein>
<keyword evidence="6" id="KW-0411">Iron-sulfur</keyword>
<dbReference type="Gene3D" id="3.90.380.10">
    <property type="entry name" value="Naphthalene 1,2-dioxygenase Alpha Subunit, Chain A, domain 1"/>
    <property type="match status" value="1"/>
</dbReference>
<dbReference type="PROSITE" id="PS51296">
    <property type="entry name" value="RIESKE"/>
    <property type="match status" value="1"/>
</dbReference>
<dbReference type="Pfam" id="PF00355">
    <property type="entry name" value="Rieske"/>
    <property type="match status" value="1"/>
</dbReference>
<keyword evidence="3" id="KW-0479">Metal-binding</keyword>
<name>A0A2S6FNS6_9PSED</name>